<dbReference type="PROSITE" id="PS00108">
    <property type="entry name" value="PROTEIN_KINASE_ST"/>
    <property type="match status" value="1"/>
</dbReference>
<organism evidence="20 21">
    <name type="scientific">Theobroma cacao</name>
    <name type="common">Cacao</name>
    <name type="synonym">Cocoa</name>
    <dbReference type="NCBI Taxonomy" id="3641"/>
    <lineage>
        <taxon>Eukaryota</taxon>
        <taxon>Viridiplantae</taxon>
        <taxon>Streptophyta</taxon>
        <taxon>Embryophyta</taxon>
        <taxon>Tracheophyta</taxon>
        <taxon>Spermatophyta</taxon>
        <taxon>Magnoliopsida</taxon>
        <taxon>eudicotyledons</taxon>
        <taxon>Gunneridae</taxon>
        <taxon>Pentapetalae</taxon>
        <taxon>rosids</taxon>
        <taxon>malvids</taxon>
        <taxon>Malvales</taxon>
        <taxon>Malvaceae</taxon>
        <taxon>Byttnerioideae</taxon>
        <taxon>Theobroma</taxon>
    </lineage>
</organism>
<evidence type="ECO:0000256" key="15">
    <source>
        <dbReference type="PROSITE-ProRule" id="PRU10141"/>
    </source>
</evidence>
<evidence type="ECO:0000259" key="18">
    <source>
        <dbReference type="PROSITE" id="PS50011"/>
    </source>
</evidence>
<dbReference type="InterPro" id="IPR038408">
    <property type="entry name" value="GNK2_sf"/>
</dbReference>
<keyword evidence="14" id="KW-0325">Glycoprotein</keyword>
<dbReference type="KEGG" id="tcc:18603249"/>
<dbReference type="InterPro" id="IPR008271">
    <property type="entry name" value="Ser/Thr_kinase_AS"/>
</dbReference>
<name>A0AB32WAB3_THECC</name>
<dbReference type="GeneID" id="18603249"/>
<evidence type="ECO:0000256" key="12">
    <source>
        <dbReference type="ARBA" id="ARBA00023136"/>
    </source>
</evidence>
<evidence type="ECO:0000256" key="17">
    <source>
        <dbReference type="SAM" id="Phobius"/>
    </source>
</evidence>
<evidence type="ECO:0000313" key="20">
    <source>
        <dbReference type="Proteomes" id="UP000694886"/>
    </source>
</evidence>
<evidence type="ECO:0000256" key="14">
    <source>
        <dbReference type="ARBA" id="ARBA00023180"/>
    </source>
</evidence>
<dbReference type="InterPro" id="IPR000719">
    <property type="entry name" value="Prot_kinase_dom"/>
</dbReference>
<dbReference type="PANTHER" id="PTHR27002:SF1080">
    <property type="entry name" value="CYSTEINE-RICH RECEPTOR-LIKE PROTEIN KINASE 29"/>
    <property type="match status" value="1"/>
</dbReference>
<keyword evidence="12 17" id="KW-0472">Membrane</keyword>
<accession>A0AB32WAB3</accession>
<keyword evidence="6" id="KW-0732">Signal</keyword>
<feature type="region of interest" description="Disordered" evidence="16">
    <location>
        <begin position="661"/>
        <end position="686"/>
    </location>
</feature>
<evidence type="ECO:0000256" key="16">
    <source>
        <dbReference type="SAM" id="MobiDB-lite"/>
    </source>
</evidence>
<keyword evidence="3" id="KW-0597">Phosphoprotein</keyword>
<feature type="transmembrane region" description="Helical" evidence="17">
    <location>
        <begin position="20"/>
        <end position="41"/>
    </location>
</feature>
<dbReference type="GO" id="GO:0009737">
    <property type="term" value="P:response to abscisic acid"/>
    <property type="evidence" value="ECO:0007669"/>
    <property type="project" value="UniProtKB-ARBA"/>
</dbReference>
<feature type="region of interest" description="Disordered" evidence="16">
    <location>
        <begin position="274"/>
        <end position="295"/>
    </location>
</feature>
<dbReference type="SMART" id="SM00220">
    <property type="entry name" value="S_TKc"/>
    <property type="match status" value="1"/>
</dbReference>
<reference evidence="21" key="2">
    <citation type="submission" date="2025-08" db="UniProtKB">
        <authorList>
            <consortium name="RefSeq"/>
        </authorList>
    </citation>
    <scope>IDENTIFICATION</scope>
</reference>
<evidence type="ECO:0000256" key="9">
    <source>
        <dbReference type="ARBA" id="ARBA00022777"/>
    </source>
</evidence>
<dbReference type="GO" id="GO:0004674">
    <property type="term" value="F:protein serine/threonine kinase activity"/>
    <property type="evidence" value="ECO:0007669"/>
    <property type="project" value="UniProtKB-KW"/>
</dbReference>
<dbReference type="PROSITE" id="PS50011">
    <property type="entry name" value="PROTEIN_KINASE_DOM"/>
    <property type="match status" value="1"/>
</dbReference>
<evidence type="ECO:0000256" key="11">
    <source>
        <dbReference type="ARBA" id="ARBA00022989"/>
    </source>
</evidence>
<dbReference type="Proteomes" id="UP000694886">
    <property type="component" value="Chromosome 4"/>
</dbReference>
<dbReference type="RefSeq" id="XP_017975001.1">
    <property type="nucleotide sequence ID" value="XM_018119512.1"/>
</dbReference>
<dbReference type="PROSITE" id="PS51473">
    <property type="entry name" value="GNK2"/>
    <property type="match status" value="2"/>
</dbReference>
<evidence type="ECO:0000256" key="6">
    <source>
        <dbReference type="ARBA" id="ARBA00022729"/>
    </source>
</evidence>
<dbReference type="GO" id="GO:0016020">
    <property type="term" value="C:membrane"/>
    <property type="evidence" value="ECO:0007669"/>
    <property type="project" value="UniProtKB-SubCell"/>
</dbReference>
<dbReference type="FunFam" id="3.30.430.20:FF:000003">
    <property type="entry name" value="Cysteine-rich RLK (RECEPTOR-like protein kinase) 10"/>
    <property type="match status" value="1"/>
</dbReference>
<protein>
    <submittedName>
        <fullName evidence="21">Cysteine-rich receptor-like protein kinase 10</fullName>
    </submittedName>
</protein>
<feature type="domain" description="Gnk2-homologous" evidence="19">
    <location>
        <begin position="156"/>
        <end position="263"/>
    </location>
</feature>
<keyword evidence="9" id="KW-0418">Kinase</keyword>
<dbReference type="FunFam" id="3.30.430.20:FF:000002">
    <property type="entry name" value="Cysteine-rich receptor-like protein kinase 10"/>
    <property type="match status" value="1"/>
</dbReference>
<sequence length="686" mass="75658">MEAEFFMDLEDRMAVSHGSLMSYPSFVLLISTIILFSLSFSTAQSNGCSKRGEYSANSTYSRNLNLILSVLPSNASENGGFYNTSTGQGSDEVYALALCRGDLASGSCFDCINSSSEGIKKQCPNQKEAIFWGPGITSSECMLRYSNRNIFSAMEVTPSIPVPNPNDISANLEQFNETLYKLMGVLLTEASSGSTLKFAAGDMNFTSSEKIYGLVQCTPDISKSDCRICLQGAIGELSECCGRKQGARILRPSCIAWFELNLFYDSNTIDAPSLSPPGPSTSADSVPPVITNNRESSRTTSRTTVIIVVSIVILLALVVIVSILCGILYKWKAKLNRDDDSAIRRLESLQFSLTAVKTATNDFHDADRLGQGGFGSVYKGMLQNGQEIAVKRLSRHSSQGELEFKNEILLVAKLQHRNLVRLMGFCLEGTERILVYEFVSNGSLDQYIFDSIKRGQLNWEMCYKKIICGIARGILYLHEDSCLRIIHRDLKASNVLLDEEMNPKISDFGMARLFAVNQIQGNTTRTVGTYGYMAPEYALHGQFSVKSDVFSFGILLLEIVSGKKNSWMNDSGELEHLPSYAWKNWREGTAENLIDPTLRRSSRSIIMRCIHVGLLCIQEHAAKRPTMASVVLMLNSNSLSLPPPMQPAFLMYGSMETSLLSSQQSSGSSQSGQSTDRDATPYFPLN</sequence>
<dbReference type="AlphaFoldDB" id="A0AB32WAB3"/>
<dbReference type="Gene3D" id="1.10.510.10">
    <property type="entry name" value="Transferase(Phosphotransferase) domain 1"/>
    <property type="match status" value="1"/>
</dbReference>
<keyword evidence="8 15" id="KW-0547">Nucleotide-binding</keyword>
<feature type="domain" description="Gnk2-homologous" evidence="19">
    <location>
        <begin position="42"/>
        <end position="150"/>
    </location>
</feature>
<dbReference type="SUPFAM" id="SSF56112">
    <property type="entry name" value="Protein kinase-like (PK-like)"/>
    <property type="match status" value="1"/>
</dbReference>
<evidence type="ECO:0000256" key="2">
    <source>
        <dbReference type="ARBA" id="ARBA00022527"/>
    </source>
</evidence>
<dbReference type="Gramene" id="Tc04v2_t021050.1">
    <property type="protein sequence ID" value="Tc04v2_p021050.1"/>
    <property type="gene ID" value="Tc04v2_g021050"/>
</dbReference>
<dbReference type="PANTHER" id="PTHR27002">
    <property type="entry name" value="RECEPTOR-LIKE SERINE/THREONINE-PROTEIN KINASE SD1-8"/>
    <property type="match status" value="1"/>
</dbReference>
<keyword evidence="2" id="KW-0723">Serine/threonine-protein kinase</keyword>
<dbReference type="FunFam" id="1.10.510.10:FF:000343">
    <property type="entry name" value="Cysteine-rich receptor-like protein kinase 28"/>
    <property type="match status" value="1"/>
</dbReference>
<dbReference type="Gene3D" id="3.30.200.20">
    <property type="entry name" value="Phosphorylase Kinase, domain 1"/>
    <property type="match status" value="1"/>
</dbReference>
<evidence type="ECO:0000313" key="21">
    <source>
        <dbReference type="RefSeq" id="XP_017975001.1"/>
    </source>
</evidence>
<evidence type="ECO:0000256" key="4">
    <source>
        <dbReference type="ARBA" id="ARBA00022679"/>
    </source>
</evidence>
<dbReference type="Pfam" id="PF07714">
    <property type="entry name" value="PK_Tyr_Ser-Thr"/>
    <property type="match status" value="1"/>
</dbReference>
<feature type="binding site" evidence="15">
    <location>
        <position position="391"/>
    </location>
    <ligand>
        <name>ATP</name>
        <dbReference type="ChEBI" id="CHEBI:30616"/>
    </ligand>
</feature>
<evidence type="ECO:0000256" key="7">
    <source>
        <dbReference type="ARBA" id="ARBA00022737"/>
    </source>
</evidence>
<dbReference type="Gene3D" id="3.30.430.20">
    <property type="entry name" value="Gnk2 domain, C-X8-C-X2-C motif"/>
    <property type="match status" value="2"/>
</dbReference>
<feature type="transmembrane region" description="Helical" evidence="17">
    <location>
        <begin position="304"/>
        <end position="329"/>
    </location>
</feature>
<feature type="compositionally biased region" description="Low complexity" evidence="16">
    <location>
        <begin position="661"/>
        <end position="674"/>
    </location>
</feature>
<dbReference type="CDD" id="cd23509">
    <property type="entry name" value="Gnk2-like"/>
    <property type="match status" value="2"/>
</dbReference>
<dbReference type="GO" id="GO:0005524">
    <property type="term" value="F:ATP binding"/>
    <property type="evidence" value="ECO:0007669"/>
    <property type="project" value="UniProtKB-UniRule"/>
</dbReference>
<keyword evidence="4" id="KW-0808">Transferase</keyword>
<evidence type="ECO:0000259" key="19">
    <source>
        <dbReference type="PROSITE" id="PS51473"/>
    </source>
</evidence>
<dbReference type="CDD" id="cd14066">
    <property type="entry name" value="STKc_IRAK"/>
    <property type="match status" value="1"/>
</dbReference>
<keyword evidence="11 17" id="KW-1133">Transmembrane helix</keyword>
<dbReference type="InterPro" id="IPR011009">
    <property type="entry name" value="Kinase-like_dom_sf"/>
</dbReference>
<dbReference type="InterPro" id="IPR001245">
    <property type="entry name" value="Ser-Thr/Tyr_kinase_cat_dom"/>
</dbReference>
<evidence type="ECO:0000256" key="8">
    <source>
        <dbReference type="ARBA" id="ARBA00022741"/>
    </source>
</evidence>
<gene>
    <name evidence="21" type="primary">LOC18603249</name>
</gene>
<reference evidence="20" key="1">
    <citation type="journal article" date="1997" name="Nucleic Acids Res.">
        <title>tRNAscan-SE: a program for improved detection of transfer RNA genes in genomic sequence.</title>
        <authorList>
            <person name="Lowe T.M."/>
            <person name="Eddy S.R."/>
        </authorList>
    </citation>
    <scope>NUCLEOTIDE SEQUENCE [LARGE SCALE GENOMIC DNA]</scope>
    <source>
        <strain evidence="20">r\B97-61/B2</strain>
    </source>
</reference>
<evidence type="ECO:0000256" key="1">
    <source>
        <dbReference type="ARBA" id="ARBA00004167"/>
    </source>
</evidence>
<dbReference type="Pfam" id="PF01657">
    <property type="entry name" value="Stress-antifung"/>
    <property type="match status" value="2"/>
</dbReference>
<dbReference type="InterPro" id="IPR002902">
    <property type="entry name" value="GNK2"/>
</dbReference>
<dbReference type="PROSITE" id="PS00107">
    <property type="entry name" value="PROTEIN_KINASE_ATP"/>
    <property type="match status" value="1"/>
</dbReference>
<dbReference type="InterPro" id="IPR017441">
    <property type="entry name" value="Protein_kinase_ATP_BS"/>
</dbReference>
<feature type="compositionally biased region" description="Polar residues" evidence="16">
    <location>
        <begin position="280"/>
        <end position="294"/>
    </location>
</feature>
<feature type="domain" description="Protein kinase" evidence="18">
    <location>
        <begin position="363"/>
        <end position="649"/>
    </location>
</feature>
<dbReference type="FunFam" id="3.30.200.20:FF:000142">
    <property type="entry name" value="Cysteine-rich receptor-like protein kinase 10"/>
    <property type="match status" value="1"/>
</dbReference>
<evidence type="ECO:0000256" key="13">
    <source>
        <dbReference type="ARBA" id="ARBA00023170"/>
    </source>
</evidence>
<proteinExistence type="predicted"/>
<keyword evidence="10 15" id="KW-0067">ATP-binding</keyword>
<keyword evidence="5 17" id="KW-0812">Transmembrane</keyword>
<keyword evidence="13" id="KW-0675">Receptor</keyword>
<comment type="subcellular location">
    <subcellularLocation>
        <location evidence="1">Membrane</location>
        <topology evidence="1">Single-pass membrane protein</topology>
    </subcellularLocation>
</comment>
<evidence type="ECO:0000256" key="10">
    <source>
        <dbReference type="ARBA" id="ARBA00022840"/>
    </source>
</evidence>
<keyword evidence="7" id="KW-0677">Repeat</keyword>
<evidence type="ECO:0000256" key="5">
    <source>
        <dbReference type="ARBA" id="ARBA00022692"/>
    </source>
</evidence>
<evidence type="ECO:0000256" key="3">
    <source>
        <dbReference type="ARBA" id="ARBA00022553"/>
    </source>
</evidence>